<comment type="caution">
    <text evidence="1">The sequence shown here is derived from an EMBL/GenBank/DDBJ whole genome shotgun (WGS) entry which is preliminary data.</text>
</comment>
<dbReference type="InterPro" id="IPR013893">
    <property type="entry name" value="RNase_P_Rpp40"/>
</dbReference>
<proteinExistence type="predicted"/>
<dbReference type="RefSeq" id="XP_043050406.1">
    <property type="nucleotide sequence ID" value="XM_043194655.1"/>
</dbReference>
<evidence type="ECO:0000313" key="2">
    <source>
        <dbReference type="Proteomes" id="UP000790833"/>
    </source>
</evidence>
<name>A0A9P7VCL7_9ASCO</name>
<keyword evidence="2" id="KW-1185">Reference proteome</keyword>
<organism evidence="1 2">
    <name type="scientific">Scheffersomyces spartinae</name>
    <dbReference type="NCBI Taxonomy" id="45513"/>
    <lineage>
        <taxon>Eukaryota</taxon>
        <taxon>Fungi</taxon>
        <taxon>Dikarya</taxon>
        <taxon>Ascomycota</taxon>
        <taxon>Saccharomycotina</taxon>
        <taxon>Pichiomycetes</taxon>
        <taxon>Debaryomycetaceae</taxon>
        <taxon>Scheffersomyces</taxon>
    </lineage>
</organism>
<dbReference type="GO" id="GO:0001682">
    <property type="term" value="P:tRNA 5'-leader removal"/>
    <property type="evidence" value="ECO:0007669"/>
    <property type="project" value="InterPro"/>
</dbReference>
<dbReference type="GO" id="GO:0030677">
    <property type="term" value="C:ribonuclease P complex"/>
    <property type="evidence" value="ECO:0007669"/>
    <property type="project" value="InterPro"/>
</dbReference>
<sequence length="290" mass="33358">MSFRVRTGDSESLKPVINSIIASNPLLFDIAIVHKTGDEIDQLVPRTKLETTTPTPQHHSQTPQGSFVAISNTHEIYNSDNRQLNRVYPRFTKQDENDLKLTCATSPIVHEYKLQRGVEYRHNLNDLSSVGTRAILQLEAHPFSDPVTFPNFNKVYHEEDDSKLQQSKIVTREVSFPLIPDTKMDPDQYHELYEYLCLVCAGSNQTQITNPVDSYFSQYSVPLFVTDTTTNDKITYIEYLLSKRLPEILAHSDLSVLLFRPYGFHHRWLMFKSVTGTVILWESKSEMTTK</sequence>
<evidence type="ECO:0000313" key="1">
    <source>
        <dbReference type="EMBL" id="KAG7194859.1"/>
    </source>
</evidence>
<dbReference type="EMBL" id="JAHMUF010000005">
    <property type="protein sequence ID" value="KAG7194859.1"/>
    <property type="molecule type" value="Genomic_DNA"/>
</dbReference>
<dbReference type="Proteomes" id="UP000790833">
    <property type="component" value="Unassembled WGS sequence"/>
</dbReference>
<gene>
    <name evidence="1" type="ORF">KQ657_003965</name>
</gene>
<dbReference type="Pfam" id="PF08584">
    <property type="entry name" value="Ribonuc_P_40"/>
    <property type="match status" value="1"/>
</dbReference>
<dbReference type="AlphaFoldDB" id="A0A9P7VCL7"/>
<accession>A0A9P7VCL7</accession>
<reference evidence="1" key="1">
    <citation type="submission" date="2021-03" db="EMBL/GenBank/DDBJ databases">
        <authorList>
            <person name="Palmer J.M."/>
        </authorList>
    </citation>
    <scope>NUCLEOTIDE SEQUENCE</scope>
    <source>
        <strain evidence="1">ARV_011</strain>
    </source>
</reference>
<protein>
    <submittedName>
        <fullName evidence="1">Uncharacterized protein</fullName>
    </submittedName>
</protein>
<dbReference type="GeneID" id="66117339"/>